<comment type="caution">
    <text evidence="1">The sequence shown here is derived from an EMBL/GenBank/DDBJ whole genome shotgun (WGS) entry which is preliminary data.</text>
</comment>
<protein>
    <submittedName>
        <fullName evidence="1">Uncharacterized protein</fullName>
    </submittedName>
</protein>
<dbReference type="Proteomes" id="UP000652477">
    <property type="component" value="Unassembled WGS sequence"/>
</dbReference>
<reference evidence="1" key="1">
    <citation type="submission" date="2020-08" db="EMBL/GenBank/DDBJ databases">
        <title>Genome public.</title>
        <authorList>
            <person name="Liu C."/>
            <person name="Sun Q."/>
        </authorList>
    </citation>
    <scope>NUCLEOTIDE SEQUENCE</scope>
    <source>
        <strain evidence="1">NSJ-55</strain>
    </source>
</reference>
<dbReference type="EMBL" id="JACOPF010000001">
    <property type="protein sequence ID" value="MBC5688191.1"/>
    <property type="molecule type" value="Genomic_DNA"/>
</dbReference>
<keyword evidence="2" id="KW-1185">Reference proteome</keyword>
<accession>A0A923LHJ9</accession>
<dbReference type="RefSeq" id="WP_186874825.1">
    <property type="nucleotide sequence ID" value="NZ_JACOPF010000001.1"/>
</dbReference>
<gene>
    <name evidence="1" type="ORF">H8S37_04485</name>
</gene>
<sequence length="110" mass="13106">MEKDILTLEKDIIPRKSVPLYEQETHIYYMRDEKTAKIYTSDSTQITKFDKLCKENPQMYQLIEDTGWGKTYLCQNKNMISIRKKKRVLTEAQKQLAAERMKNMHSSKIL</sequence>
<organism evidence="1 2">
    <name type="scientific">Mediterraneibacter hominis</name>
    <dbReference type="NCBI Taxonomy" id="2763054"/>
    <lineage>
        <taxon>Bacteria</taxon>
        <taxon>Bacillati</taxon>
        <taxon>Bacillota</taxon>
        <taxon>Clostridia</taxon>
        <taxon>Lachnospirales</taxon>
        <taxon>Lachnospiraceae</taxon>
        <taxon>Mediterraneibacter</taxon>
    </lineage>
</organism>
<name>A0A923LHJ9_9FIRM</name>
<evidence type="ECO:0000313" key="1">
    <source>
        <dbReference type="EMBL" id="MBC5688191.1"/>
    </source>
</evidence>
<proteinExistence type="predicted"/>
<dbReference type="AlphaFoldDB" id="A0A923LHJ9"/>
<evidence type="ECO:0000313" key="2">
    <source>
        <dbReference type="Proteomes" id="UP000652477"/>
    </source>
</evidence>